<dbReference type="PROSITE" id="PS50013">
    <property type="entry name" value="CHROMO_2"/>
    <property type="match status" value="1"/>
</dbReference>
<feature type="compositionally biased region" description="Polar residues" evidence="3">
    <location>
        <begin position="336"/>
        <end position="352"/>
    </location>
</feature>
<keyword evidence="6" id="KW-1185">Reference proteome</keyword>
<dbReference type="EMBL" id="MLFU01000077">
    <property type="protein sequence ID" value="KAK1485525.1"/>
    <property type="molecule type" value="Genomic_DNA"/>
</dbReference>
<dbReference type="Pfam" id="PF00385">
    <property type="entry name" value="Chromo"/>
    <property type="match status" value="1"/>
</dbReference>
<evidence type="ECO:0000256" key="1">
    <source>
        <dbReference type="ARBA" id="ARBA00011353"/>
    </source>
</evidence>
<comment type="caution">
    <text evidence="5">The sequence shown here is derived from an EMBL/GenBank/DDBJ whole genome shotgun (WGS) entry which is preliminary data.</text>
</comment>
<feature type="compositionally biased region" description="Low complexity" evidence="3">
    <location>
        <begin position="417"/>
        <end position="435"/>
    </location>
</feature>
<evidence type="ECO:0000256" key="2">
    <source>
        <dbReference type="SAM" id="Coils"/>
    </source>
</evidence>
<dbReference type="CDD" id="cd00024">
    <property type="entry name" value="CD_CSD"/>
    <property type="match status" value="1"/>
</dbReference>
<dbReference type="InterPro" id="IPR016197">
    <property type="entry name" value="Chromo-like_dom_sf"/>
</dbReference>
<feature type="domain" description="Chromo" evidence="4">
    <location>
        <begin position="600"/>
        <end position="667"/>
    </location>
</feature>
<feature type="compositionally biased region" description="Low complexity" evidence="3">
    <location>
        <begin position="32"/>
        <end position="53"/>
    </location>
</feature>
<accession>A0ABQ9QUM2</accession>
<feature type="compositionally biased region" description="Low complexity" evidence="3">
    <location>
        <begin position="486"/>
        <end position="504"/>
    </location>
</feature>
<feature type="compositionally biased region" description="Low complexity" evidence="3">
    <location>
        <begin position="537"/>
        <end position="564"/>
    </location>
</feature>
<proteinExistence type="predicted"/>
<feature type="compositionally biased region" description="Polar residues" evidence="3">
    <location>
        <begin position="505"/>
        <end position="515"/>
    </location>
</feature>
<name>A0ABQ9QUM2_9PEZI</name>
<protein>
    <submittedName>
        <fullName evidence="5">Chromo domain-containing protein</fullName>
    </submittedName>
</protein>
<feature type="region of interest" description="Disordered" evidence="3">
    <location>
        <begin position="1"/>
        <end position="69"/>
    </location>
</feature>
<evidence type="ECO:0000313" key="5">
    <source>
        <dbReference type="EMBL" id="KAK1485525.1"/>
    </source>
</evidence>
<dbReference type="RefSeq" id="XP_060376870.1">
    <property type="nucleotide sequence ID" value="XM_060528481.1"/>
</dbReference>
<dbReference type="InterPro" id="IPR023780">
    <property type="entry name" value="Chromo_domain"/>
</dbReference>
<feature type="compositionally biased region" description="Pro residues" evidence="3">
    <location>
        <begin position="517"/>
        <end position="528"/>
    </location>
</feature>
<dbReference type="PRINTS" id="PR01217">
    <property type="entry name" value="PRICHEXTENSN"/>
</dbReference>
<evidence type="ECO:0000259" key="4">
    <source>
        <dbReference type="PROSITE" id="PS50013"/>
    </source>
</evidence>
<comment type="subunit">
    <text evidence="1">Component of the NuA4 histone acetyltransferase complex.</text>
</comment>
<dbReference type="Proteomes" id="UP001227543">
    <property type="component" value="Unassembled WGS sequence"/>
</dbReference>
<feature type="compositionally biased region" description="Acidic residues" evidence="3">
    <location>
        <begin position="587"/>
        <end position="597"/>
    </location>
</feature>
<organism evidence="5 6">
    <name type="scientific">Colletotrichum tamarilloi</name>
    <dbReference type="NCBI Taxonomy" id="1209934"/>
    <lineage>
        <taxon>Eukaryota</taxon>
        <taxon>Fungi</taxon>
        <taxon>Dikarya</taxon>
        <taxon>Ascomycota</taxon>
        <taxon>Pezizomycotina</taxon>
        <taxon>Sordariomycetes</taxon>
        <taxon>Hypocreomycetidae</taxon>
        <taxon>Glomerellales</taxon>
        <taxon>Glomerellaceae</taxon>
        <taxon>Colletotrichum</taxon>
        <taxon>Colletotrichum acutatum species complex</taxon>
    </lineage>
</organism>
<reference evidence="5 6" key="1">
    <citation type="submission" date="2016-10" db="EMBL/GenBank/DDBJ databases">
        <title>The genome sequence of Colletotrichum fioriniae PJ7.</title>
        <authorList>
            <person name="Baroncelli R."/>
        </authorList>
    </citation>
    <scope>NUCLEOTIDE SEQUENCE [LARGE SCALE GENOMIC DNA]</scope>
    <source>
        <strain evidence="5 6">Tom-12</strain>
    </source>
</reference>
<feature type="compositionally biased region" description="Polar residues" evidence="3">
    <location>
        <begin position="475"/>
        <end position="484"/>
    </location>
</feature>
<dbReference type="Gene3D" id="2.40.50.40">
    <property type="match status" value="1"/>
</dbReference>
<feature type="compositionally biased region" description="Basic residues" evidence="3">
    <location>
        <begin position="199"/>
        <end position="209"/>
    </location>
</feature>
<feature type="compositionally biased region" description="Polar residues" evidence="3">
    <location>
        <begin position="283"/>
        <end position="292"/>
    </location>
</feature>
<evidence type="ECO:0000256" key="3">
    <source>
        <dbReference type="SAM" id="MobiDB-lite"/>
    </source>
</evidence>
<gene>
    <name evidence="5" type="ORF">CTAM01_12475</name>
</gene>
<feature type="compositionally biased region" description="Pro residues" evidence="3">
    <location>
        <begin position="440"/>
        <end position="450"/>
    </location>
</feature>
<evidence type="ECO:0000313" key="6">
    <source>
        <dbReference type="Proteomes" id="UP001227543"/>
    </source>
</evidence>
<keyword evidence="2" id="KW-0175">Coiled coil</keyword>
<feature type="compositionally biased region" description="Low complexity" evidence="3">
    <location>
        <begin position="451"/>
        <end position="466"/>
    </location>
</feature>
<feature type="compositionally biased region" description="Acidic residues" evidence="3">
    <location>
        <begin position="258"/>
        <end position="277"/>
    </location>
</feature>
<dbReference type="InterPro" id="IPR000953">
    <property type="entry name" value="Chromo/chromo_shadow_dom"/>
</dbReference>
<feature type="compositionally biased region" description="Pro residues" evidence="3">
    <location>
        <begin position="356"/>
        <end position="366"/>
    </location>
</feature>
<feature type="compositionally biased region" description="Polar residues" evidence="3">
    <location>
        <begin position="389"/>
        <end position="407"/>
    </location>
</feature>
<dbReference type="GeneID" id="85412719"/>
<dbReference type="SUPFAM" id="SSF54160">
    <property type="entry name" value="Chromo domain-like"/>
    <property type="match status" value="1"/>
</dbReference>
<feature type="region of interest" description="Disordered" evidence="3">
    <location>
        <begin position="195"/>
        <end position="597"/>
    </location>
</feature>
<feature type="coiled-coil region" evidence="2">
    <location>
        <begin position="157"/>
        <end position="184"/>
    </location>
</feature>
<sequence length="757" mass="82153">MVDFSERSKKTMSRPSKKLVWFGGQPPTPADTSNGAATTNTTTTSSASSLPARQPQPPRRNPEPEPRRLAVVLEDLPTYRRYKRGSGPPLRPITLAPPRDSTAYIRDEFFVPPALSDDGKKRLQYVVGWTDLPAARVVIDAEQICDYVSPMAYEEWCAARAEERDEEERRLEEAENVRAVEEAVARERGVAILGEKGGKGAKRGRKRKHVAAEELRTPPPATAADGEKKKRGRPRKNAPSLSTPSKSALVDDFRELDTEGDADVEMEEVADDEADDEAIFRQLNGTGTTTPLILTEDSYDSGEQSSLPAGLEPPSKKQRTRSPRPAFSRFMPGIETDTSSRSTPFDSSRGATSSPALPPLPQPPAPGLQGSSGRPRETPIFPPIPPASANHTSTPTAPRVAKTQQPPKRSLLSIRDPSSTPQQSSSPKVQTPTPKASSMLPPPATAPPALNPTQNGTGTNTGWNHTPIPKPGSTPLISNTTPWTISLAASKSSSSYSQLTPSQPVQSIEQPISTTPIPLPKIPGPKPHIAPTLREPQQAALPQTASAPPATTTTTGSKTAVTNSKPTTTKLHTARKTGTAAASTATQDDDEEEDEDEQVYEVLRIEGFEDRVSRRSGKKLGRFFQVRWKGNWPSSMNPTWEPESNIPQHVIQRFYFEKGTTPKRNVQAGAMDKYLVPKKYSSVSRAVEGEDELVRGHGDHSNGNGNGVPAAAKAALATEDGDENAMDQIKVEGDDDEGNDMMLVTDFRNLLDPERRF</sequence>